<reference evidence="4 5" key="1">
    <citation type="submission" date="2019-02" db="EMBL/GenBank/DDBJ databases">
        <title>Draft genome sequence of Muricauda sp. 176CP4-71.</title>
        <authorList>
            <person name="Park J.-S."/>
        </authorList>
    </citation>
    <scope>NUCLEOTIDE SEQUENCE [LARGE SCALE GENOMIC DNA]</scope>
    <source>
        <strain evidence="4 5">176CP4-71</strain>
    </source>
</reference>
<proteinExistence type="predicted"/>
<keyword evidence="5" id="KW-1185">Reference proteome</keyword>
<dbReference type="PANTHER" id="PTHR34220">
    <property type="entry name" value="SENSOR HISTIDINE KINASE YPDA"/>
    <property type="match status" value="1"/>
</dbReference>
<feature type="coiled-coil region" evidence="1">
    <location>
        <begin position="144"/>
        <end position="171"/>
    </location>
</feature>
<dbReference type="EMBL" id="SGIU01000002">
    <property type="protein sequence ID" value="TAI47889.1"/>
    <property type="molecule type" value="Genomic_DNA"/>
</dbReference>
<dbReference type="RefSeq" id="WP_130615109.1">
    <property type="nucleotide sequence ID" value="NZ_SGIU01000002.1"/>
</dbReference>
<dbReference type="InterPro" id="IPR050640">
    <property type="entry name" value="Bact_2-comp_sensor_kinase"/>
</dbReference>
<keyword evidence="1" id="KW-0175">Coiled coil</keyword>
<dbReference type="AlphaFoldDB" id="A0A4Q8QHI0"/>
<evidence type="ECO:0000313" key="4">
    <source>
        <dbReference type="EMBL" id="TAI47889.1"/>
    </source>
</evidence>
<sequence>MLNGIFKNARVKKFLFRWMVVNVVFFLIKTTMDHEDRGLSNFFNPTSLFYYFTAFLFFMVTWEFNDYLIKRQRSQGKLNLKNSLKIFAQTMALLLPLSAVIYYLALFPFREIIGIECEDPFVEFMADFLRAALIGSTVVFFNLFYFAMKQKEEMEEQMESLKKEMLASRYSSLKSQISPHFLFNSLNTLTSLMYEDRDLASDFVTRLATSYRYILDNKEDDLVTLQKELAFLNAYIFMMEIRHKNAIRIKMDIKVNPKNYWIPTLSLQMLIENALKHNLYSKEQPLEITVVSIDDDALAVRNNLRKRELKKTTQMGLDNIKKRYSYYTNKQVLVRQEEEFFEVIIPLLDKEVSQSKLIAIS</sequence>
<feature type="transmembrane region" description="Helical" evidence="2">
    <location>
        <begin position="48"/>
        <end position="65"/>
    </location>
</feature>
<accession>A0A4Q8QHI0</accession>
<feature type="domain" description="Signal transduction histidine kinase internal region" evidence="3">
    <location>
        <begin position="169"/>
        <end position="246"/>
    </location>
</feature>
<comment type="caution">
    <text evidence="4">The sequence shown here is derived from an EMBL/GenBank/DDBJ whole genome shotgun (WGS) entry which is preliminary data.</text>
</comment>
<organism evidence="4 5">
    <name type="scientific">Flagellimonas allohymeniacidonis</name>
    <dbReference type="NCBI Taxonomy" id="2517819"/>
    <lineage>
        <taxon>Bacteria</taxon>
        <taxon>Pseudomonadati</taxon>
        <taxon>Bacteroidota</taxon>
        <taxon>Flavobacteriia</taxon>
        <taxon>Flavobacteriales</taxon>
        <taxon>Flavobacteriaceae</taxon>
        <taxon>Flagellimonas</taxon>
    </lineage>
</organism>
<evidence type="ECO:0000259" key="3">
    <source>
        <dbReference type="Pfam" id="PF06580"/>
    </source>
</evidence>
<feature type="transmembrane region" description="Helical" evidence="2">
    <location>
        <begin position="128"/>
        <end position="148"/>
    </location>
</feature>
<feature type="transmembrane region" description="Helical" evidence="2">
    <location>
        <begin position="14"/>
        <end position="32"/>
    </location>
</feature>
<dbReference type="GO" id="GO:0000155">
    <property type="term" value="F:phosphorelay sensor kinase activity"/>
    <property type="evidence" value="ECO:0007669"/>
    <property type="project" value="InterPro"/>
</dbReference>
<dbReference type="PANTHER" id="PTHR34220:SF7">
    <property type="entry name" value="SENSOR HISTIDINE KINASE YPDA"/>
    <property type="match status" value="1"/>
</dbReference>
<evidence type="ECO:0000256" key="1">
    <source>
        <dbReference type="SAM" id="Coils"/>
    </source>
</evidence>
<dbReference type="InterPro" id="IPR010559">
    <property type="entry name" value="Sig_transdc_His_kin_internal"/>
</dbReference>
<keyword evidence="2" id="KW-0472">Membrane</keyword>
<evidence type="ECO:0000313" key="5">
    <source>
        <dbReference type="Proteomes" id="UP000291981"/>
    </source>
</evidence>
<dbReference type="GO" id="GO:0016020">
    <property type="term" value="C:membrane"/>
    <property type="evidence" value="ECO:0007669"/>
    <property type="project" value="InterPro"/>
</dbReference>
<dbReference type="Pfam" id="PF06580">
    <property type="entry name" value="His_kinase"/>
    <property type="match status" value="1"/>
</dbReference>
<feature type="transmembrane region" description="Helical" evidence="2">
    <location>
        <begin position="86"/>
        <end position="108"/>
    </location>
</feature>
<name>A0A4Q8QHI0_9FLAO</name>
<dbReference type="OrthoDB" id="9809908at2"/>
<dbReference type="Proteomes" id="UP000291981">
    <property type="component" value="Unassembled WGS sequence"/>
</dbReference>
<keyword evidence="2" id="KW-0812">Transmembrane</keyword>
<evidence type="ECO:0000256" key="2">
    <source>
        <dbReference type="SAM" id="Phobius"/>
    </source>
</evidence>
<keyword evidence="2" id="KW-1133">Transmembrane helix</keyword>
<gene>
    <name evidence="4" type="ORF">EW142_14655</name>
</gene>
<protein>
    <recommendedName>
        <fullName evidence="3">Signal transduction histidine kinase internal region domain-containing protein</fullName>
    </recommendedName>
</protein>